<gene>
    <name evidence="1" type="ORF">SAMN02745148_02666</name>
</gene>
<dbReference type="AlphaFoldDB" id="A0A1M5BST0"/>
<proteinExistence type="predicted"/>
<dbReference type="Proteomes" id="UP000184346">
    <property type="component" value="Unassembled WGS sequence"/>
</dbReference>
<dbReference type="RefSeq" id="WP_175546977.1">
    <property type="nucleotide sequence ID" value="NZ_FQUJ01000012.1"/>
</dbReference>
<dbReference type="STRING" id="1121942.SAMN02745148_02666"/>
<evidence type="ECO:0008006" key="3">
    <source>
        <dbReference type="Google" id="ProtNLM"/>
    </source>
</evidence>
<protein>
    <recommendedName>
        <fullName evidence="3">DUF4202 domain-containing protein</fullName>
    </recommendedName>
</protein>
<organism evidence="1 2">
    <name type="scientific">Modicisalibacter ilicicola DSM 19980</name>
    <dbReference type="NCBI Taxonomy" id="1121942"/>
    <lineage>
        <taxon>Bacteria</taxon>
        <taxon>Pseudomonadati</taxon>
        <taxon>Pseudomonadota</taxon>
        <taxon>Gammaproteobacteria</taxon>
        <taxon>Oceanospirillales</taxon>
        <taxon>Halomonadaceae</taxon>
        <taxon>Modicisalibacter</taxon>
    </lineage>
</organism>
<dbReference type="EMBL" id="FQUJ01000012">
    <property type="protein sequence ID" value="SHF45476.1"/>
    <property type="molecule type" value="Genomic_DNA"/>
</dbReference>
<evidence type="ECO:0000313" key="2">
    <source>
        <dbReference type="Proteomes" id="UP000184346"/>
    </source>
</evidence>
<dbReference type="InterPro" id="IPR025255">
    <property type="entry name" value="DUF4202"/>
</dbReference>
<accession>A0A1M5BST0</accession>
<keyword evidence="2" id="KW-1185">Reference proteome</keyword>
<dbReference type="PANTHER" id="PTHR41729:SF1">
    <property type="entry name" value="GLUTAMYL-TRNA SYNTHETASE"/>
    <property type="match status" value="1"/>
</dbReference>
<dbReference type="Pfam" id="PF13875">
    <property type="entry name" value="DUF4202"/>
    <property type="match status" value="1"/>
</dbReference>
<sequence length="198" mass="22781">MNIPDARFDSAIERLDALHAEDPRQERVEGQDVPHELLYARRMSAWLAQVAPDASDALRLAVRAQHLQRWRIPRTDYPQDRPGYLTWRRDLGRVQAEQAARVLSEVGYEAAFCERVAGMIRKEQLRRDPEAQALEDTACLVFLEHYFADFAGEHDEAKLIRIVRKTWNKMSPRGHELAATIPMSRQARQLVQQALADG</sequence>
<evidence type="ECO:0000313" key="1">
    <source>
        <dbReference type="EMBL" id="SHF45476.1"/>
    </source>
</evidence>
<reference evidence="1 2" key="1">
    <citation type="submission" date="2016-11" db="EMBL/GenBank/DDBJ databases">
        <authorList>
            <person name="Jaros S."/>
            <person name="Januszkiewicz K."/>
            <person name="Wedrychowicz H."/>
        </authorList>
    </citation>
    <scope>NUCLEOTIDE SEQUENCE [LARGE SCALE GENOMIC DNA]</scope>
    <source>
        <strain evidence="1 2">DSM 19980</strain>
    </source>
</reference>
<name>A0A1M5BST0_9GAMM</name>
<dbReference type="PANTHER" id="PTHR41729">
    <property type="entry name" value="GLUTAMYL-TRNA SYNTHETASE"/>
    <property type="match status" value="1"/>
</dbReference>